<sequence>MTSADHLQLAYKAPIQGPDINNYISHLPTTSTNDTSMVPAIAQAISLYILTHNCGKALIDVDAVASQLFSGLSKPKLPDLLVLSLQEIAPVPQCLIGGSFLVPYFNRFHEAVEKASRGACITTGGNEGLIYHPIAARNLGMTGIMIFAREPSAISDVETGGVGVGMAEMGNKGAIGVRFTYHGNGTSAELTFVAAHLAAMESDLTRRNEDWRNIVRGLIFSSKSVDRKSIESSRSAEERPLLSISPRDASIFKPTSHLFLAGDLNYRTSILSPSPTDHKDTFPQPYHDRSSPQHFSKLFEDDQLNQERLAGRTCHGLTEAPVTFPPTYKYDPKEPYLTPDEDLSRWHWAKHRWPSWCDRILYLEVPSWVKRSHPEAQIITHKYSALPLWPTSDHRAVALDVSVPILPIPPPKEDEEGGDPRIHPPFEINIDWKAKRKRARAFELVVGFAMYFTTTLEGGGVSVAMVLGAVGAFFAIKAMVEM</sequence>
<evidence type="ECO:0000313" key="4">
    <source>
        <dbReference type="Proteomes" id="UP000178912"/>
    </source>
</evidence>
<evidence type="ECO:0000256" key="1">
    <source>
        <dbReference type="SAM" id="Phobius"/>
    </source>
</evidence>
<dbReference type="Pfam" id="PF22669">
    <property type="entry name" value="Exo_endo_phos2"/>
    <property type="match status" value="1"/>
</dbReference>
<keyword evidence="4" id="KW-1185">Reference proteome</keyword>
<keyword evidence="1" id="KW-0472">Membrane</keyword>
<dbReference type="InterPro" id="IPR036691">
    <property type="entry name" value="Endo/exonu/phosph_ase_sf"/>
</dbReference>
<proteinExistence type="predicted"/>
<dbReference type="OrthoDB" id="62798at2759"/>
<reference evidence="4" key="1">
    <citation type="submission" date="2016-03" db="EMBL/GenBank/DDBJ databases">
        <authorList>
            <person name="Guldener U."/>
        </authorList>
    </citation>
    <scope>NUCLEOTIDE SEQUENCE [LARGE SCALE GENOMIC DNA]</scope>
    <source>
        <strain evidence="4">04CH-RAC-A.6.1</strain>
    </source>
</reference>
<name>A0A1E1LEA2_9HELO</name>
<gene>
    <name evidence="3" type="ORF">RAG0_13805</name>
</gene>
<dbReference type="Proteomes" id="UP000178912">
    <property type="component" value="Unassembled WGS sequence"/>
</dbReference>
<evidence type="ECO:0000259" key="2">
    <source>
        <dbReference type="SMART" id="SM00128"/>
    </source>
</evidence>
<dbReference type="SMART" id="SM00128">
    <property type="entry name" value="IPPc"/>
    <property type="match status" value="1"/>
</dbReference>
<accession>A0A1E1LEA2</accession>
<dbReference type="AlphaFoldDB" id="A0A1E1LEA2"/>
<dbReference type="EMBL" id="FJUX01000108">
    <property type="protein sequence ID" value="CZT08871.1"/>
    <property type="molecule type" value="Genomic_DNA"/>
</dbReference>
<organism evidence="3 4">
    <name type="scientific">Rhynchosporium agropyri</name>
    <dbReference type="NCBI Taxonomy" id="914238"/>
    <lineage>
        <taxon>Eukaryota</taxon>
        <taxon>Fungi</taxon>
        <taxon>Dikarya</taxon>
        <taxon>Ascomycota</taxon>
        <taxon>Pezizomycotina</taxon>
        <taxon>Leotiomycetes</taxon>
        <taxon>Helotiales</taxon>
        <taxon>Ploettnerulaceae</taxon>
        <taxon>Rhynchosporium</taxon>
    </lineage>
</organism>
<dbReference type="PANTHER" id="PTHR11200">
    <property type="entry name" value="INOSITOL 5-PHOSPHATASE"/>
    <property type="match status" value="1"/>
</dbReference>
<keyword evidence="1" id="KW-1133">Transmembrane helix</keyword>
<dbReference type="InterPro" id="IPR000300">
    <property type="entry name" value="IPPc"/>
</dbReference>
<feature type="transmembrane region" description="Helical" evidence="1">
    <location>
        <begin position="462"/>
        <end position="480"/>
    </location>
</feature>
<dbReference type="PANTHER" id="PTHR11200:SF286">
    <property type="entry name" value="5-PHOSPHATASE, PUTATIVE (AFU_ORTHOLOGUE AFUA_5G07600)-RELATED"/>
    <property type="match status" value="1"/>
</dbReference>
<evidence type="ECO:0000313" key="3">
    <source>
        <dbReference type="EMBL" id="CZT08871.1"/>
    </source>
</evidence>
<dbReference type="SUPFAM" id="SSF56219">
    <property type="entry name" value="DNase I-like"/>
    <property type="match status" value="1"/>
</dbReference>
<feature type="domain" description="Inositol polyphosphate-related phosphatase" evidence="2">
    <location>
        <begin position="43"/>
        <end position="409"/>
    </location>
</feature>
<dbReference type="GO" id="GO:0004439">
    <property type="term" value="F:phosphatidylinositol-4,5-bisphosphate 5-phosphatase activity"/>
    <property type="evidence" value="ECO:0007669"/>
    <property type="project" value="TreeGrafter"/>
</dbReference>
<protein>
    <submittedName>
        <fullName evidence="3">Related to phosphatidylinositol phosphate phosphatase</fullName>
    </submittedName>
</protein>
<keyword evidence="1" id="KW-0812">Transmembrane</keyword>
<dbReference type="Gene3D" id="3.60.10.10">
    <property type="entry name" value="Endonuclease/exonuclease/phosphatase"/>
    <property type="match status" value="1"/>
</dbReference>
<dbReference type="GO" id="GO:0046856">
    <property type="term" value="P:phosphatidylinositol dephosphorylation"/>
    <property type="evidence" value="ECO:0007669"/>
    <property type="project" value="InterPro"/>
</dbReference>
<dbReference type="InterPro" id="IPR046985">
    <property type="entry name" value="IP5"/>
</dbReference>